<organism evidence="10 11">
    <name type="scientific">Furculomyces boomerangus</name>
    <dbReference type="NCBI Taxonomy" id="61424"/>
    <lineage>
        <taxon>Eukaryota</taxon>
        <taxon>Fungi</taxon>
        <taxon>Fungi incertae sedis</taxon>
        <taxon>Zoopagomycota</taxon>
        <taxon>Kickxellomycotina</taxon>
        <taxon>Harpellomycetes</taxon>
        <taxon>Harpellales</taxon>
        <taxon>Harpellaceae</taxon>
        <taxon>Furculomyces</taxon>
    </lineage>
</organism>
<evidence type="ECO:0000256" key="2">
    <source>
        <dbReference type="ARBA" id="ARBA00006498"/>
    </source>
</evidence>
<dbReference type="Pfam" id="PF02320">
    <property type="entry name" value="UCR_hinge"/>
    <property type="match status" value="1"/>
</dbReference>
<dbReference type="SUPFAM" id="SSF81531">
    <property type="entry name" value="Non-heme 11 kDa protein of cytochrome bc1 complex (Ubiquinol-cytochrome c reductase)"/>
    <property type="match status" value="1"/>
</dbReference>
<keyword evidence="4" id="KW-0679">Respiratory chain</keyword>
<dbReference type="InterPro" id="IPR006175">
    <property type="entry name" value="YjgF/YER057c/UK114"/>
</dbReference>
<gene>
    <name evidence="10" type="ORF">BB559_000082</name>
</gene>
<accession>A0A2T9Z6A4</accession>
<sequence length="228" mass="25467">MGFFDSLGSLSSYFSSAHADETESEDFVVLIRGLLYLKCEESIHSKTAKKNLDACTLRTEQGSDESCAEEFYKFVHTVDHCVSSNNLKVESLKITHKAQPLAGYPHAKRVGPFVYISGLSSRRPDNTYAGVTENEDGTLTLDIKEQTRTVIMNIKETLELLGGNLHNLVDVTVFLVNMNDFDEYNKVYNEFFNADNGPARTTVEVSRLPGKLPSKLLIEIKSVAYIPE</sequence>
<comment type="subcellular location">
    <subcellularLocation>
        <location evidence="1">Mitochondrion inner membrane</location>
    </subcellularLocation>
</comment>
<comment type="similarity">
    <text evidence="2">Belongs to the UQCRH/QCR6 family.</text>
</comment>
<dbReference type="GO" id="GO:0005743">
    <property type="term" value="C:mitochondrial inner membrane"/>
    <property type="evidence" value="ECO:0007669"/>
    <property type="project" value="UniProtKB-SubCell"/>
</dbReference>
<dbReference type="InterPro" id="IPR036811">
    <property type="entry name" value="Ubol_cytC_Rdtase_hinge_dom_sf"/>
</dbReference>
<evidence type="ECO:0000256" key="1">
    <source>
        <dbReference type="ARBA" id="ARBA00004273"/>
    </source>
</evidence>
<feature type="domain" description="Ubiquinol-cytochrome C reductase hinge" evidence="9">
    <location>
        <begin position="37"/>
        <end position="84"/>
    </location>
</feature>
<evidence type="ECO:0000256" key="6">
    <source>
        <dbReference type="ARBA" id="ARBA00022982"/>
    </source>
</evidence>
<dbReference type="AlphaFoldDB" id="A0A2T9Z6A4"/>
<reference evidence="10 11" key="1">
    <citation type="journal article" date="2018" name="MBio">
        <title>Comparative Genomics Reveals the Core Gene Toolbox for the Fungus-Insect Symbiosis.</title>
        <authorList>
            <person name="Wang Y."/>
            <person name="Stata M."/>
            <person name="Wang W."/>
            <person name="Stajich J.E."/>
            <person name="White M.M."/>
            <person name="Moncalvo J.M."/>
        </authorList>
    </citation>
    <scope>NUCLEOTIDE SEQUENCE [LARGE SCALE GENOMIC DNA]</scope>
    <source>
        <strain evidence="10 11">AUS-77-4</strain>
    </source>
</reference>
<comment type="caution">
    <text evidence="10">The sequence shown here is derived from an EMBL/GenBank/DDBJ whole genome shotgun (WGS) entry which is preliminary data.</text>
</comment>
<dbReference type="Pfam" id="PF01042">
    <property type="entry name" value="Ribonuc_L-PSP"/>
    <property type="match status" value="1"/>
</dbReference>
<keyword evidence="3" id="KW-0813">Transport</keyword>
<dbReference type="PANTHER" id="PTHR11803:SF48">
    <property type="entry name" value="2-AMINOMUCONATE DEAMINASE"/>
    <property type="match status" value="1"/>
</dbReference>
<dbReference type="SUPFAM" id="SSF55298">
    <property type="entry name" value="YjgF-like"/>
    <property type="match status" value="1"/>
</dbReference>
<dbReference type="GO" id="GO:0005829">
    <property type="term" value="C:cytosol"/>
    <property type="evidence" value="ECO:0007669"/>
    <property type="project" value="TreeGrafter"/>
</dbReference>
<keyword evidence="8" id="KW-0472">Membrane</keyword>
<dbReference type="CDD" id="cd00448">
    <property type="entry name" value="YjgF_YER057c_UK114_family"/>
    <property type="match status" value="1"/>
</dbReference>
<evidence type="ECO:0000256" key="3">
    <source>
        <dbReference type="ARBA" id="ARBA00022448"/>
    </source>
</evidence>
<dbReference type="STRING" id="61424.A0A2T9Z6A4"/>
<evidence type="ECO:0000256" key="5">
    <source>
        <dbReference type="ARBA" id="ARBA00022792"/>
    </source>
</evidence>
<keyword evidence="11" id="KW-1185">Reference proteome</keyword>
<dbReference type="Gene3D" id="3.30.1330.40">
    <property type="entry name" value="RutC-like"/>
    <property type="match status" value="1"/>
</dbReference>
<keyword evidence="5" id="KW-0999">Mitochondrion inner membrane</keyword>
<evidence type="ECO:0000256" key="4">
    <source>
        <dbReference type="ARBA" id="ARBA00022660"/>
    </source>
</evidence>
<evidence type="ECO:0000313" key="11">
    <source>
        <dbReference type="Proteomes" id="UP000245699"/>
    </source>
</evidence>
<keyword evidence="6" id="KW-0249">Electron transport</keyword>
<dbReference type="PANTHER" id="PTHR11803">
    <property type="entry name" value="2-IMINOBUTANOATE/2-IMINOPROPANOATE DEAMINASE RIDA"/>
    <property type="match status" value="1"/>
</dbReference>
<evidence type="ECO:0000256" key="8">
    <source>
        <dbReference type="ARBA" id="ARBA00023136"/>
    </source>
</evidence>
<dbReference type="EMBL" id="MBFT01000005">
    <property type="protein sequence ID" value="PVV00139.1"/>
    <property type="molecule type" value="Genomic_DNA"/>
</dbReference>
<dbReference type="InterPro" id="IPR035959">
    <property type="entry name" value="RutC-like_sf"/>
</dbReference>
<keyword evidence="7" id="KW-0496">Mitochondrion</keyword>
<name>A0A2T9Z6A4_9FUNG</name>
<dbReference type="InterPro" id="IPR023184">
    <property type="entry name" value="Ubol_cytC_Rdtase_hinge_dom"/>
</dbReference>
<evidence type="ECO:0000259" key="9">
    <source>
        <dbReference type="Pfam" id="PF02320"/>
    </source>
</evidence>
<protein>
    <recommendedName>
        <fullName evidence="9">Ubiquinol-cytochrome C reductase hinge domain-containing protein</fullName>
    </recommendedName>
</protein>
<evidence type="ECO:0000256" key="7">
    <source>
        <dbReference type="ARBA" id="ARBA00023128"/>
    </source>
</evidence>
<dbReference type="Gene3D" id="1.10.287.20">
    <property type="entry name" value="Ubiquinol-cytochrome C reductase hinge domain"/>
    <property type="match status" value="1"/>
</dbReference>
<dbReference type="OrthoDB" id="309640at2759"/>
<dbReference type="GO" id="GO:0019239">
    <property type="term" value="F:deaminase activity"/>
    <property type="evidence" value="ECO:0007669"/>
    <property type="project" value="TreeGrafter"/>
</dbReference>
<dbReference type="Proteomes" id="UP000245699">
    <property type="component" value="Unassembled WGS sequence"/>
</dbReference>
<evidence type="ECO:0000313" key="10">
    <source>
        <dbReference type="EMBL" id="PVV00139.1"/>
    </source>
</evidence>
<proteinExistence type="inferred from homology"/>